<evidence type="ECO:0000313" key="2">
    <source>
        <dbReference type="Proteomes" id="UP000253977"/>
    </source>
</evidence>
<dbReference type="AlphaFoldDB" id="A0A369TRW3"/>
<dbReference type="OrthoDB" id="8480965at2"/>
<keyword evidence="2" id="KW-1185">Reference proteome</keyword>
<dbReference type="EMBL" id="QPMK01000003">
    <property type="protein sequence ID" value="RDD67464.1"/>
    <property type="molecule type" value="Genomic_DNA"/>
</dbReference>
<dbReference type="RefSeq" id="WP_114510214.1">
    <property type="nucleotide sequence ID" value="NZ_QPMK01000003.1"/>
</dbReference>
<gene>
    <name evidence="1" type="ORF">DU478_07050</name>
</gene>
<sequence>MFERILVGGQWFAAFFDFLAHDHAIRFEVSDAFLIGTNDGFAVRFNKPIHELSDLALDLRKLGLHRLPLVFHGFRALLPQVFKQCRGKLEKLFCRAQRL</sequence>
<comment type="caution">
    <text evidence="1">The sequence shown here is derived from an EMBL/GenBank/DDBJ whole genome shotgun (WGS) entry which is preliminary data.</text>
</comment>
<organism evidence="1 2">
    <name type="scientific">Thalassococcus profundi</name>
    <dbReference type="NCBI Taxonomy" id="2282382"/>
    <lineage>
        <taxon>Bacteria</taxon>
        <taxon>Pseudomonadati</taxon>
        <taxon>Pseudomonadota</taxon>
        <taxon>Alphaproteobacteria</taxon>
        <taxon>Rhodobacterales</taxon>
        <taxon>Roseobacteraceae</taxon>
        <taxon>Thalassococcus</taxon>
    </lineage>
</organism>
<dbReference type="Proteomes" id="UP000253977">
    <property type="component" value="Unassembled WGS sequence"/>
</dbReference>
<protein>
    <submittedName>
        <fullName evidence="1">Uncharacterized protein</fullName>
    </submittedName>
</protein>
<name>A0A369TRW3_9RHOB</name>
<reference evidence="1 2" key="1">
    <citation type="submission" date="2018-07" db="EMBL/GenBank/DDBJ databases">
        <title>Thalassococcus profundi sp. nov., a marine bacterium isolated from deep seawater of Okinawa Trough.</title>
        <authorList>
            <person name="Yu M."/>
        </authorList>
    </citation>
    <scope>NUCLEOTIDE SEQUENCE [LARGE SCALE GENOMIC DNA]</scope>
    <source>
        <strain evidence="1 2">WRAS1</strain>
    </source>
</reference>
<proteinExistence type="predicted"/>
<accession>A0A369TRW3</accession>
<evidence type="ECO:0000313" key="1">
    <source>
        <dbReference type="EMBL" id="RDD67464.1"/>
    </source>
</evidence>